<comment type="caution">
    <text evidence="1">The sequence shown here is derived from an EMBL/GenBank/DDBJ whole genome shotgun (WGS) entry which is preliminary data.</text>
</comment>
<protein>
    <submittedName>
        <fullName evidence="1">Uncharacterized protein</fullName>
    </submittedName>
</protein>
<dbReference type="Proteomes" id="UP001164250">
    <property type="component" value="Chromosome 13"/>
</dbReference>
<keyword evidence="2" id="KW-1185">Reference proteome</keyword>
<dbReference type="EMBL" id="CM047909">
    <property type="protein sequence ID" value="KAJ0080351.1"/>
    <property type="molecule type" value="Genomic_DNA"/>
</dbReference>
<sequence>MGRKMEWAGRANHMGGLPRKIVVMAVGAFAKTVANFLNTTYVHNADTLIRLVHSRPRGVPLLTVSNHMSTLVSSFVFVFLTIFHLFIYYFHERINQSTGWMIRSFGDSRVFPPWMLSWLDGFLKFALNLNMLNAFSFFVTEHCIVAGKCIPITRGGGIYQDHMNEALERLSDGEWLHTFPEGKVSQEDAPIRRLKWGTASLIDRAPVTPIVLPIVHHGFQEVMPENFMFGRRPPVPLCNKRINIVVGEPIKFDLPKMRQMAISMSRDPYPCSMGWPGSDPHGLDEAARRYLYSSISEKIRNIMESLRSFSKSTWK</sequence>
<accession>A0ACC1A2J2</accession>
<gene>
    <name evidence="1" type="ORF">Patl1_24676</name>
</gene>
<proteinExistence type="predicted"/>
<evidence type="ECO:0000313" key="2">
    <source>
        <dbReference type="Proteomes" id="UP001164250"/>
    </source>
</evidence>
<name>A0ACC1A2J2_9ROSI</name>
<organism evidence="1 2">
    <name type="scientific">Pistacia atlantica</name>
    <dbReference type="NCBI Taxonomy" id="434234"/>
    <lineage>
        <taxon>Eukaryota</taxon>
        <taxon>Viridiplantae</taxon>
        <taxon>Streptophyta</taxon>
        <taxon>Embryophyta</taxon>
        <taxon>Tracheophyta</taxon>
        <taxon>Spermatophyta</taxon>
        <taxon>Magnoliopsida</taxon>
        <taxon>eudicotyledons</taxon>
        <taxon>Gunneridae</taxon>
        <taxon>Pentapetalae</taxon>
        <taxon>rosids</taxon>
        <taxon>malvids</taxon>
        <taxon>Sapindales</taxon>
        <taxon>Anacardiaceae</taxon>
        <taxon>Pistacia</taxon>
    </lineage>
</organism>
<reference evidence="2" key="1">
    <citation type="journal article" date="2023" name="G3 (Bethesda)">
        <title>Genome assembly and association tests identify interacting loci associated with vigor, precocity, and sex in interspecific pistachio rootstocks.</title>
        <authorList>
            <person name="Palmer W."/>
            <person name="Jacygrad E."/>
            <person name="Sagayaradj S."/>
            <person name="Cavanaugh K."/>
            <person name="Han R."/>
            <person name="Bertier L."/>
            <person name="Beede B."/>
            <person name="Kafkas S."/>
            <person name="Golino D."/>
            <person name="Preece J."/>
            <person name="Michelmore R."/>
        </authorList>
    </citation>
    <scope>NUCLEOTIDE SEQUENCE [LARGE SCALE GENOMIC DNA]</scope>
</reference>
<evidence type="ECO:0000313" key="1">
    <source>
        <dbReference type="EMBL" id="KAJ0080351.1"/>
    </source>
</evidence>